<protein>
    <recommendedName>
        <fullName evidence="11">ERCC4 domain-containing protein</fullName>
    </recommendedName>
</protein>
<dbReference type="Gene3D" id="1.10.150.670">
    <property type="entry name" value="Crossover junction endonuclease EME1, DNA-binding domain"/>
    <property type="match status" value="1"/>
</dbReference>
<dbReference type="GO" id="GO:0048257">
    <property type="term" value="F:3'-flap endonuclease activity"/>
    <property type="evidence" value="ECO:0007669"/>
    <property type="project" value="TreeGrafter"/>
</dbReference>
<comment type="similarity">
    <text evidence="2">Belongs to the XPF family.</text>
</comment>
<evidence type="ECO:0000256" key="7">
    <source>
        <dbReference type="ARBA" id="ARBA00022801"/>
    </source>
</evidence>
<dbReference type="EMBL" id="MN740565">
    <property type="protein sequence ID" value="QHU33945.1"/>
    <property type="molecule type" value="Genomic_DNA"/>
</dbReference>
<keyword evidence="6" id="KW-0227">DNA damage</keyword>
<evidence type="ECO:0000256" key="10">
    <source>
        <dbReference type="ARBA" id="ARBA00023204"/>
    </source>
</evidence>
<keyword evidence="3" id="KW-0540">Nuclease</keyword>
<keyword evidence="7" id="KW-0378">Hydrolase</keyword>
<organism evidence="12">
    <name type="scientific">viral metagenome</name>
    <dbReference type="NCBI Taxonomy" id="1070528"/>
    <lineage>
        <taxon>unclassified sequences</taxon>
        <taxon>metagenomes</taxon>
        <taxon>organismal metagenomes</taxon>
    </lineage>
</organism>
<proteinExistence type="inferred from homology"/>
<keyword evidence="4" id="KW-0479">Metal-binding</keyword>
<evidence type="ECO:0000256" key="9">
    <source>
        <dbReference type="ARBA" id="ARBA00023172"/>
    </source>
</evidence>
<dbReference type="GO" id="GO:0046872">
    <property type="term" value="F:metal ion binding"/>
    <property type="evidence" value="ECO:0007669"/>
    <property type="project" value="UniProtKB-KW"/>
</dbReference>
<dbReference type="Pfam" id="PF02732">
    <property type="entry name" value="ERCC4"/>
    <property type="match status" value="1"/>
</dbReference>
<evidence type="ECO:0000259" key="11">
    <source>
        <dbReference type="SMART" id="SM00891"/>
    </source>
</evidence>
<dbReference type="SUPFAM" id="SSF52980">
    <property type="entry name" value="Restriction endonuclease-like"/>
    <property type="match status" value="1"/>
</dbReference>
<dbReference type="GO" id="GO:0000727">
    <property type="term" value="P:double-strand break repair via break-induced replication"/>
    <property type="evidence" value="ECO:0007669"/>
    <property type="project" value="TreeGrafter"/>
</dbReference>
<evidence type="ECO:0000256" key="3">
    <source>
        <dbReference type="ARBA" id="ARBA00022722"/>
    </source>
</evidence>
<keyword evidence="9" id="KW-0233">DNA recombination</keyword>
<dbReference type="InterPro" id="IPR042530">
    <property type="entry name" value="EME1/EME2_C"/>
</dbReference>
<dbReference type="InterPro" id="IPR011335">
    <property type="entry name" value="Restrct_endonuc-II-like"/>
</dbReference>
<comment type="cofactor">
    <cofactor evidence="1">
        <name>Mg(2+)</name>
        <dbReference type="ChEBI" id="CHEBI:18420"/>
    </cofactor>
</comment>
<reference evidence="12" key="1">
    <citation type="journal article" date="2020" name="Nature">
        <title>Giant virus diversity and host interactions through global metagenomics.</title>
        <authorList>
            <person name="Schulz F."/>
            <person name="Roux S."/>
            <person name="Paez-Espino D."/>
            <person name="Jungbluth S."/>
            <person name="Walsh D.A."/>
            <person name="Denef V.J."/>
            <person name="McMahon K.D."/>
            <person name="Konstantinidis K.T."/>
            <person name="Eloe-Fadrosh E.A."/>
            <person name="Kyrpides N.C."/>
            <person name="Woyke T."/>
        </authorList>
    </citation>
    <scope>NUCLEOTIDE SEQUENCE</scope>
    <source>
        <strain evidence="12">GVMAG-S-1016704-142</strain>
    </source>
</reference>
<dbReference type="GO" id="GO:0005634">
    <property type="term" value="C:nucleus"/>
    <property type="evidence" value="ECO:0007669"/>
    <property type="project" value="TreeGrafter"/>
</dbReference>
<evidence type="ECO:0000256" key="8">
    <source>
        <dbReference type="ARBA" id="ARBA00022842"/>
    </source>
</evidence>
<evidence type="ECO:0000256" key="1">
    <source>
        <dbReference type="ARBA" id="ARBA00001946"/>
    </source>
</evidence>
<dbReference type="SMART" id="SM00891">
    <property type="entry name" value="ERCC4"/>
    <property type="match status" value="1"/>
</dbReference>
<dbReference type="PANTHER" id="PTHR13451">
    <property type="entry name" value="CLASS II CROSSOVER JUNCTION ENDONUCLEASE MUS81"/>
    <property type="match status" value="1"/>
</dbReference>
<evidence type="ECO:0000256" key="5">
    <source>
        <dbReference type="ARBA" id="ARBA00022759"/>
    </source>
</evidence>
<sequence>MVNLVIDMRETELVNVLNDTTCTIEALDIGDIVFRTDDGTILVIIERKTVADLKASICDGRHREQKNRMVKCVDKSRIVYLIEGNLNLPLDSKIFGMPVSTLVGSLINTQFRDGIKVYKTSTIEETANFIRRLLQKLQTDESTYFNPVDSSNPVAVYATTLKSKKKDNMTPNVWFICQLALIPQVSESIAVKITDVYPTVALLVKAYESCESESHKTKLLSDITYPIKNDKTRRIGDRISERIYNMFYAI</sequence>
<dbReference type="GO" id="GO:0003677">
    <property type="term" value="F:DNA binding"/>
    <property type="evidence" value="ECO:0007669"/>
    <property type="project" value="InterPro"/>
</dbReference>
<dbReference type="GO" id="GO:0048476">
    <property type="term" value="C:Holliday junction resolvase complex"/>
    <property type="evidence" value="ECO:0007669"/>
    <property type="project" value="TreeGrafter"/>
</dbReference>
<evidence type="ECO:0000256" key="2">
    <source>
        <dbReference type="ARBA" id="ARBA00010015"/>
    </source>
</evidence>
<dbReference type="GO" id="GO:0006308">
    <property type="term" value="P:DNA catabolic process"/>
    <property type="evidence" value="ECO:0007669"/>
    <property type="project" value="InterPro"/>
</dbReference>
<dbReference type="InterPro" id="IPR006166">
    <property type="entry name" value="ERCC4_domain"/>
</dbReference>
<feature type="domain" description="ERCC4" evidence="11">
    <location>
        <begin position="3"/>
        <end position="86"/>
    </location>
</feature>
<dbReference type="AlphaFoldDB" id="A0A6C0LV97"/>
<dbReference type="Pfam" id="PF21292">
    <property type="entry name" value="EME1-MUS81_C"/>
    <property type="match status" value="1"/>
</dbReference>
<dbReference type="GO" id="GO:0031573">
    <property type="term" value="P:mitotic intra-S DNA damage checkpoint signaling"/>
    <property type="evidence" value="ECO:0007669"/>
    <property type="project" value="TreeGrafter"/>
</dbReference>
<keyword evidence="10" id="KW-0234">DNA repair</keyword>
<accession>A0A6C0LV97</accession>
<dbReference type="GO" id="GO:0008821">
    <property type="term" value="F:crossover junction DNA endonuclease activity"/>
    <property type="evidence" value="ECO:0007669"/>
    <property type="project" value="InterPro"/>
</dbReference>
<name>A0A6C0LV97_9ZZZZ</name>
<dbReference type="InterPro" id="IPR047416">
    <property type="entry name" value="XPF_nuclease_Mus81"/>
</dbReference>
<keyword evidence="5" id="KW-0255">Endonuclease</keyword>
<evidence type="ECO:0000256" key="4">
    <source>
        <dbReference type="ARBA" id="ARBA00022723"/>
    </source>
</evidence>
<dbReference type="CDD" id="cd20074">
    <property type="entry name" value="XPF_nuclease_Mus81"/>
    <property type="match status" value="1"/>
</dbReference>
<dbReference type="Gene3D" id="3.40.50.10130">
    <property type="match status" value="1"/>
</dbReference>
<evidence type="ECO:0000256" key="6">
    <source>
        <dbReference type="ARBA" id="ARBA00022763"/>
    </source>
</evidence>
<evidence type="ECO:0000313" key="12">
    <source>
        <dbReference type="EMBL" id="QHU33945.1"/>
    </source>
</evidence>
<dbReference type="PANTHER" id="PTHR13451:SF0">
    <property type="entry name" value="CROSSOVER JUNCTION ENDONUCLEASE MUS81"/>
    <property type="match status" value="1"/>
</dbReference>
<dbReference type="GO" id="GO:0000712">
    <property type="term" value="P:resolution of meiotic recombination intermediates"/>
    <property type="evidence" value="ECO:0007669"/>
    <property type="project" value="TreeGrafter"/>
</dbReference>
<keyword evidence="8" id="KW-0460">Magnesium</keyword>
<dbReference type="InterPro" id="IPR033309">
    <property type="entry name" value="Mus81"/>
</dbReference>